<feature type="region of interest" description="Disordered" evidence="1">
    <location>
        <begin position="115"/>
        <end position="162"/>
    </location>
</feature>
<dbReference type="InterPro" id="IPR052929">
    <property type="entry name" value="RNase_H-like_EbsB-rel"/>
</dbReference>
<evidence type="ECO:0000256" key="1">
    <source>
        <dbReference type="SAM" id="MobiDB-lite"/>
    </source>
</evidence>
<dbReference type="Proteomes" id="UP000823674">
    <property type="component" value="Chromosome A01"/>
</dbReference>
<dbReference type="InterPro" id="IPR002156">
    <property type="entry name" value="RNaseH_domain"/>
</dbReference>
<dbReference type="InterPro" id="IPR044730">
    <property type="entry name" value="RNase_H-like_dom_plant"/>
</dbReference>
<reference evidence="3 4" key="1">
    <citation type="submission" date="2021-03" db="EMBL/GenBank/DDBJ databases">
        <authorList>
            <person name="King G.J."/>
            <person name="Bancroft I."/>
            <person name="Baten A."/>
            <person name="Bloomfield J."/>
            <person name="Borpatragohain P."/>
            <person name="He Z."/>
            <person name="Irish N."/>
            <person name="Irwin J."/>
            <person name="Liu K."/>
            <person name="Mauleon R.P."/>
            <person name="Moore J."/>
            <person name="Morris R."/>
            <person name="Ostergaard L."/>
            <person name="Wang B."/>
            <person name="Wells R."/>
        </authorList>
    </citation>
    <scope>NUCLEOTIDE SEQUENCE [LARGE SCALE GENOMIC DNA]</scope>
    <source>
        <strain evidence="3">R-o-18</strain>
        <tissue evidence="3">Leaf</tissue>
    </source>
</reference>
<proteinExistence type="predicted"/>
<organism evidence="3 4">
    <name type="scientific">Brassica rapa subsp. trilocularis</name>
    <dbReference type="NCBI Taxonomy" id="1813537"/>
    <lineage>
        <taxon>Eukaryota</taxon>
        <taxon>Viridiplantae</taxon>
        <taxon>Streptophyta</taxon>
        <taxon>Embryophyta</taxon>
        <taxon>Tracheophyta</taxon>
        <taxon>Spermatophyta</taxon>
        <taxon>Magnoliopsida</taxon>
        <taxon>eudicotyledons</taxon>
        <taxon>Gunneridae</taxon>
        <taxon>Pentapetalae</taxon>
        <taxon>rosids</taxon>
        <taxon>malvids</taxon>
        <taxon>Brassicales</taxon>
        <taxon>Brassicaceae</taxon>
        <taxon>Brassiceae</taxon>
        <taxon>Brassica</taxon>
    </lineage>
</organism>
<keyword evidence="4" id="KW-1185">Reference proteome</keyword>
<accession>A0ABQ7NY54</accession>
<gene>
    <name evidence="3" type="primary">A01g509800.1_BraROA</name>
    <name evidence="3" type="ORF">IGI04_003350</name>
</gene>
<name>A0ABQ7NY54_BRACM</name>
<evidence type="ECO:0000313" key="4">
    <source>
        <dbReference type="Proteomes" id="UP000823674"/>
    </source>
</evidence>
<dbReference type="Pfam" id="PF13456">
    <property type="entry name" value="RVT_3"/>
    <property type="match status" value="1"/>
</dbReference>
<dbReference type="EMBL" id="JADBGQ010000001">
    <property type="protein sequence ID" value="KAG5415783.1"/>
    <property type="molecule type" value="Genomic_DNA"/>
</dbReference>
<comment type="caution">
    <text evidence="3">The sequence shown here is derived from an EMBL/GenBank/DDBJ whole genome shotgun (WGS) entry which is preliminary data.</text>
</comment>
<dbReference type="PANTHER" id="PTHR47074">
    <property type="entry name" value="BNAC02G40300D PROTEIN"/>
    <property type="match status" value="1"/>
</dbReference>
<dbReference type="CDD" id="cd06222">
    <property type="entry name" value="RNase_H_like"/>
    <property type="match status" value="1"/>
</dbReference>
<sequence>MFPELSPEEQKMAMLYISHADETERRARIERVRQGIAENAREASLRLARITTELDKGKGHVYHYPVGPTEMARKEKSLRLLEPLTKTLEVNGEEDECSDTNSVTFSAPVRTLSGFQLGPSSGGRVTGNAGASKSLRKRPSSWKRKLASKEPITLASATPEKDDPSRNRFFFDKRFINKAGFEEVVKQSWGLGEDETSNTMDRIGRCRRDTTCPRCGLCEETISHVLFHCEAAKEAWSLSQFPLPPGGFSRSSVWLNFYHLMSVSKKLPPENASRLSFPWILWHIWKARNSFCFEQVQYSGSSIFNKASEESAIWLSSQLLSSDSPSTSSSNTVVSLKWQKPPLGSVKCNVASSWTSSSQFFGAAWIARDSSGLPLFHSRRAFPLAPSAFEASLYSLGWAVSALLDLRVKRVIFEISSPQILDALLNPQSYPNAALVISHILRSMHSFDQCQLLDVSLGVNSLAVEIATSVTKDRRLQSYVAKGGPLWLSSLLLSEARNDNLS</sequence>
<feature type="domain" description="RNase H type-1" evidence="2">
    <location>
        <begin position="349"/>
        <end position="468"/>
    </location>
</feature>
<evidence type="ECO:0000313" key="3">
    <source>
        <dbReference type="EMBL" id="KAG5415783.1"/>
    </source>
</evidence>
<dbReference type="PANTHER" id="PTHR47074:SF11">
    <property type="entry name" value="REVERSE TRANSCRIPTASE-LIKE PROTEIN"/>
    <property type="match status" value="1"/>
</dbReference>
<protein>
    <recommendedName>
        <fullName evidence="2">RNase H type-1 domain-containing protein</fullName>
    </recommendedName>
</protein>
<evidence type="ECO:0000259" key="2">
    <source>
        <dbReference type="Pfam" id="PF13456"/>
    </source>
</evidence>
<feature type="compositionally biased region" description="Basic residues" evidence="1">
    <location>
        <begin position="134"/>
        <end position="146"/>
    </location>
</feature>